<sequence length="989" mass="112910">MLILFEAAASRDAFATDDRDWVATHVDSAFIQPICHRIVPSSIVASATFPLSKDVAAHGVAMSHRFQHIRSIFTRAREYSTTKSSRKSTTRGSMSRPPFEVLYPSPNAHKKIEVDIIAVHGLGSNGDWSWTWQDRSGHRPAVRWLQDADMLPSVIPQARIIAYNYESRWHADAPRTRLRLCGEEFVRSLHQFRTDTSSERPIGLLFADRNKSFNHVLASTVGFMSLGTPFRGTKMQSIATKVAWLMNPMGSHDGIIKDLEQDGRQLADDVHAFCELRNRMDIPATCCFELYDSDYGKKIGLAGFARGRAVEEESACIPGWDRMQMYTDHFKLNKFAGPNDRSFIMVSGELLNMCVNRGTVMARRKPTFLGRHFMVPFGRNTKFVGREAILEQLLDKAPPSANRDDCQYTAIEGLGGIGKTQIALEAAYQIRDEYPNCSVYWVPVIDLVSFENAYREIGRLLQLPGINDENTDTKLLVKTGLSDARAGSWLLIIDNVDDTDMLFSCPNLVDYLPFSREGSILFTTRNHEVTVRLDIPQENNVIVPNMDDDESTRLLQIGLKKGQMEDAESAKRLLHFLANLPLAIKQASAYMALNRNVTISQYLEICKSSDTNLINLLDKKFEDRYRYKDYARRQNPIATTWLISFEHISRHNPQAADYLKFICFLGEKDIPLSLLPVVSKTDMAEAIGLLNAYAFITERDDKDSFDIHRLVRLVMRNWLQEIGEWDEWASKVRQRLTREYLTLTWTDSKMRHKYLPHVGTTIELFNSRVWDAQVTREDVVFLFNVAEGYFINNSFDRAENLYQRVLSLEELLGDDNLIICKATIILAFLLTEKENFVEAGQLGQQALERYERLLSENSYIALEIMPYLYAHIWCLRGREEDGKTCQPLKEKIETVLGGTKSDYTLFTAYLTCQLFIINRLPEPAAKVLEVAFNIYREVYGREIFIPEEHLSIPDPSLPRKVNLAIIEERLNALIEQHGAAFGKHDGPRS</sequence>
<feature type="domain" description="NB-ARC" evidence="2">
    <location>
        <begin position="403"/>
        <end position="556"/>
    </location>
</feature>
<dbReference type="SUPFAM" id="SSF52540">
    <property type="entry name" value="P-loop containing nucleoside triphosphate hydrolases"/>
    <property type="match status" value="1"/>
</dbReference>
<evidence type="ECO:0000313" key="3">
    <source>
        <dbReference type="EMBL" id="KAJ3570652.1"/>
    </source>
</evidence>
<dbReference type="PANTHER" id="PTHR46082">
    <property type="entry name" value="ATP/GTP-BINDING PROTEIN-RELATED"/>
    <property type="match status" value="1"/>
</dbReference>
<dbReference type="GO" id="GO:0043531">
    <property type="term" value="F:ADP binding"/>
    <property type="evidence" value="ECO:0007669"/>
    <property type="project" value="InterPro"/>
</dbReference>
<dbReference type="Proteomes" id="UP001148614">
    <property type="component" value="Unassembled WGS sequence"/>
</dbReference>
<dbReference type="InterPro" id="IPR027417">
    <property type="entry name" value="P-loop_NTPase"/>
</dbReference>
<dbReference type="InterPro" id="IPR002182">
    <property type="entry name" value="NB-ARC"/>
</dbReference>
<dbReference type="Gene3D" id="1.25.40.10">
    <property type="entry name" value="Tetratricopeptide repeat domain"/>
    <property type="match status" value="1"/>
</dbReference>
<dbReference type="InterPro" id="IPR053137">
    <property type="entry name" value="NLR-like"/>
</dbReference>
<name>A0A9W8NE10_9PEZI</name>
<dbReference type="InterPro" id="IPR011990">
    <property type="entry name" value="TPR-like_helical_dom_sf"/>
</dbReference>
<dbReference type="EMBL" id="JANPWZ010000914">
    <property type="protein sequence ID" value="KAJ3570652.1"/>
    <property type="molecule type" value="Genomic_DNA"/>
</dbReference>
<proteinExistence type="predicted"/>
<reference evidence="3" key="1">
    <citation type="submission" date="2022-07" db="EMBL/GenBank/DDBJ databases">
        <title>Genome Sequence of Xylaria arbuscula.</title>
        <authorList>
            <person name="Buettner E."/>
        </authorList>
    </citation>
    <scope>NUCLEOTIDE SEQUENCE</scope>
    <source>
        <strain evidence="3">VT107</strain>
    </source>
</reference>
<gene>
    <name evidence="3" type="ORF">NPX13_g5661</name>
</gene>
<dbReference type="PANTHER" id="PTHR46082:SF6">
    <property type="entry name" value="AAA+ ATPASE DOMAIN-CONTAINING PROTEIN-RELATED"/>
    <property type="match status" value="1"/>
</dbReference>
<dbReference type="AlphaFoldDB" id="A0A9W8NE10"/>
<dbReference type="Pfam" id="PF00931">
    <property type="entry name" value="NB-ARC"/>
    <property type="match status" value="1"/>
</dbReference>
<feature type="region of interest" description="Disordered" evidence="1">
    <location>
        <begin position="80"/>
        <end position="100"/>
    </location>
</feature>
<dbReference type="Gene3D" id="3.40.50.300">
    <property type="entry name" value="P-loop containing nucleotide triphosphate hydrolases"/>
    <property type="match status" value="1"/>
</dbReference>
<accession>A0A9W8NE10</accession>
<evidence type="ECO:0000256" key="1">
    <source>
        <dbReference type="SAM" id="MobiDB-lite"/>
    </source>
</evidence>
<dbReference type="VEuPathDB" id="FungiDB:F4678DRAFT_479500"/>
<evidence type="ECO:0000259" key="2">
    <source>
        <dbReference type="Pfam" id="PF00931"/>
    </source>
</evidence>
<keyword evidence="4" id="KW-1185">Reference proteome</keyword>
<protein>
    <recommendedName>
        <fullName evidence="2">NB-ARC domain-containing protein</fullName>
    </recommendedName>
</protein>
<organism evidence="3 4">
    <name type="scientific">Xylaria arbuscula</name>
    <dbReference type="NCBI Taxonomy" id="114810"/>
    <lineage>
        <taxon>Eukaryota</taxon>
        <taxon>Fungi</taxon>
        <taxon>Dikarya</taxon>
        <taxon>Ascomycota</taxon>
        <taxon>Pezizomycotina</taxon>
        <taxon>Sordariomycetes</taxon>
        <taxon>Xylariomycetidae</taxon>
        <taxon>Xylariales</taxon>
        <taxon>Xylariaceae</taxon>
        <taxon>Xylaria</taxon>
    </lineage>
</organism>
<evidence type="ECO:0000313" key="4">
    <source>
        <dbReference type="Proteomes" id="UP001148614"/>
    </source>
</evidence>
<comment type="caution">
    <text evidence="3">The sequence shown here is derived from an EMBL/GenBank/DDBJ whole genome shotgun (WGS) entry which is preliminary data.</text>
</comment>
<dbReference type="SUPFAM" id="SSF48452">
    <property type="entry name" value="TPR-like"/>
    <property type="match status" value="1"/>
</dbReference>